<feature type="region of interest" description="Disordered" evidence="11">
    <location>
        <begin position="295"/>
        <end position="321"/>
    </location>
</feature>
<feature type="transmembrane region" description="Helical" evidence="12">
    <location>
        <begin position="1781"/>
        <end position="1807"/>
    </location>
</feature>
<dbReference type="PANTHER" id="PTHR12741:SF48">
    <property type="entry name" value="1,3-BETA-GLUCAN SYNTHASE COMPONENT FKS1-RELATED"/>
    <property type="match status" value="1"/>
</dbReference>
<evidence type="ECO:0000256" key="3">
    <source>
        <dbReference type="ARBA" id="ARBA00012589"/>
    </source>
</evidence>
<feature type="compositionally biased region" description="Low complexity" evidence="11">
    <location>
        <begin position="84"/>
        <end position="102"/>
    </location>
</feature>
<feature type="compositionally biased region" description="Basic and acidic residues" evidence="11">
    <location>
        <begin position="22"/>
        <end position="39"/>
    </location>
</feature>
<evidence type="ECO:0000256" key="4">
    <source>
        <dbReference type="ARBA" id="ARBA00022676"/>
    </source>
</evidence>
<dbReference type="Pfam" id="PF23605">
    <property type="entry name" value="FKS1_dom2"/>
    <property type="match status" value="1"/>
</dbReference>
<evidence type="ECO:0000256" key="7">
    <source>
        <dbReference type="ARBA" id="ARBA00022989"/>
    </source>
</evidence>
<dbReference type="GeneID" id="54587453"/>
<dbReference type="EC" id="2.4.1.34" evidence="3"/>
<evidence type="ECO:0000313" key="14">
    <source>
        <dbReference type="EMBL" id="KAF2242083.1"/>
    </source>
</evidence>
<feature type="transmembrane region" description="Helical" evidence="12">
    <location>
        <begin position="1648"/>
        <end position="1672"/>
    </location>
</feature>
<dbReference type="InterPro" id="IPR026899">
    <property type="entry name" value="FKS1-like_dom1"/>
</dbReference>
<dbReference type="InterPro" id="IPR003440">
    <property type="entry name" value="Glyco_trans_48_dom"/>
</dbReference>
<feature type="transmembrane region" description="Helical" evidence="12">
    <location>
        <begin position="665"/>
        <end position="685"/>
    </location>
</feature>
<feature type="compositionally biased region" description="Basic residues" evidence="11">
    <location>
        <begin position="295"/>
        <end position="307"/>
    </location>
</feature>
<evidence type="ECO:0000256" key="11">
    <source>
        <dbReference type="SAM" id="MobiDB-lite"/>
    </source>
</evidence>
<sequence length="1926" mass="220630">MSGHPQGGQYDDGYGHQGQDSYYHDDQYGQYHDDQRGAYHDNQQGDAYYDESAYYDGQQGHYQQNGYYDDRGQQGYQDEYYNDQYYDQGGAQGGYAQDGYGARPRRRGHDSEEDSETFSDFTMRSDMARATDMDYYGRGDERYNSYGEGMNRGYRPPSSQISYGGNRSSGASTPIYGMDYTNALPAGQRSREPYPAWTSDAQIPCTKEEIEDIFLELTAKFGFQRDSMRNMYDHFMTLLDSRASRMSPNQALLSLHADYIGGENANYRRWYFAAHLDLDDAVGFANMKLGKANRRTRKARKAAKKKASQNPDNEQETLEAYEGDNSLEAAEYRWKTRMNRMSQQDRVRQIALYLLCWGEANQVRFMPECLCFIFKCADDFLNSPAGQVQTDPVEEFTYLNQVITPLYQFCRDQGYEIQDGKYVRRERDHASIIGYDDINQLFWYPEGLERIVMEDKSRMVDLPPAERYAKLKDVLWKKVFFKTYYERRSWFHMLVNFNRIWIIHVTVFWFYTAYNSKPIYTKGYQQQLDNQPERAATLSAVALGGTIASLIQIFATLAEWAYVPRKWAGAQHLTKRLLFLLAVFAVNVAPSVYIFVMDKRTGQIPLILGVVQFIIALFTFMFFSVMPLGGLFGSYLTRNSRQYVASQTFTASYPRLKGNDMWMSYGLWVMVFAAKMSESYFFLTLSIKDPIRILSHMKKPDCLGDAILGNILCQYQPRILLGLMYFTDLVLFFLDTYLWYIILNMVFSVSRSFYLGISIWTPWRNIFSRLPKRIYSKVLATTDMEIKYKPKVLISQIWNAIVISMYREHLLAIDHVQKLLYHQVPSEQEGKRTLRAPTFFVSQEDHSFKTEFFPAQSEAERRISFFAQSLSTPIPEPLPVDNMPTFTVLIPHYSEKILLSLREIIREDEPYSRVTLLEYLKQLHPHEWDCFVKDTKILADETSQYNGDYEKSEKDTAKSKIDDLPFYCIGFKSAAPEYTLRTRIWASLRSQTLYRTISGFMNYSRAIKLLYRVENPEVVQMFGGNSDKLERELERMARRKYKICVSMQRYAKFSKEERENTEFLLRAYPDLQIAYLDEEPPLNEGEEPRIYSALIDGHSELMDNGMRRPKFRIQLSGNPILGDGKSDNQNHCIIFYRGEYIQLIDANQDNYLEECLKIRSVLAEFEEMTTDNVSPYTPGIPSPNFNPVAILGAREYIFSENIGILGDVAAGKEQTFGTMFARTLAQIGGKLHYGHPDFLNGIFMTTRGGVSKAQKGLHLNEDIYAGMNALLRGGRIKHCEYYQCGKGRDLGFGSILNFTTKIGTGMGEQMLSREYYYLGTQLPLDRFLSFYYAHPGFHINNLFIMLSVQCFMFVLLNLGALRHETILCRYNKDTPITDPQWPNGCANLVPVFDWVSRCIVSIFIVFFIAFVPLVVQELTERGFWRAATRLAKHFSSGSPLFEVFVCQIYANALHTDLAFGGARYIGTGRGFATARIPFGILYSRFAGPSIYIGARSLMMLLFATMTVWGPWLIYFWASLLALCVCPFLFNPHQFSWDDFFIDYREYLRWLSRGNTRSHSASWIGYCRLSRTRITGYKRKALGDPSSKLSGDVPRARFGNIFFSEIVGPLVLVAITLIPYLFINAQTGVSKAEQDGNVTPKKTGSLVRVALIAFGPIAVNAGVLAGLFAMACCAGPLLSMCCKKFGAVLAAVAHAIAVVMLMAFFVVMMFLEGFSFVKALSGMIAVVAIQRFVYKLITSLALTREFKADTANIAWWTGKWYTMGWHTISQPGREFLCKITELGMFAADFLLGHFILFLMLPVLLVPYVDKFHSVMLFWLRPSRQIRPPIYSLKQTKLRKRRVIRYAILYFIIFVVFVALIAGPVVAGRFMKINFTIPMDLLQPTGLNNNDTTTEVTGTCLQGACPGPGGGDAASTGTIERFARIMAF</sequence>
<feature type="transmembrane region" description="Helical" evidence="12">
    <location>
        <begin position="604"/>
        <end position="626"/>
    </location>
</feature>
<evidence type="ECO:0000256" key="9">
    <source>
        <dbReference type="ARBA" id="ARBA00031935"/>
    </source>
</evidence>
<feature type="transmembrane region" description="Helical" evidence="12">
    <location>
        <begin position="577"/>
        <end position="597"/>
    </location>
</feature>
<feature type="transmembrane region" description="Helical" evidence="12">
    <location>
        <begin position="1684"/>
        <end position="1709"/>
    </location>
</feature>
<keyword evidence="4" id="KW-0328">Glycosyltransferase</keyword>
<feature type="region of interest" description="Disordered" evidence="11">
    <location>
        <begin position="84"/>
        <end position="119"/>
    </location>
</feature>
<dbReference type="Pfam" id="PF14288">
    <property type="entry name" value="FKS1_dom1"/>
    <property type="match status" value="1"/>
</dbReference>
<feature type="compositionally biased region" description="Low complexity" evidence="11">
    <location>
        <begin position="1"/>
        <end position="21"/>
    </location>
</feature>
<feature type="region of interest" description="Disordered" evidence="11">
    <location>
        <begin position="1"/>
        <end position="54"/>
    </location>
</feature>
<comment type="catalytic activity">
    <reaction evidence="10">
        <text>[(1-&gt;3)-beta-D-glucosyl](n) + UDP-alpha-D-glucose = [(1-&gt;3)-beta-D-glucosyl](n+1) + UDP + H(+)</text>
        <dbReference type="Rhea" id="RHEA:21476"/>
        <dbReference type="Rhea" id="RHEA-COMP:11146"/>
        <dbReference type="Rhea" id="RHEA-COMP:14303"/>
        <dbReference type="ChEBI" id="CHEBI:15378"/>
        <dbReference type="ChEBI" id="CHEBI:37671"/>
        <dbReference type="ChEBI" id="CHEBI:58223"/>
        <dbReference type="ChEBI" id="CHEBI:58885"/>
        <dbReference type="EC" id="2.4.1.34"/>
    </reaction>
</comment>
<dbReference type="GO" id="GO:0006075">
    <property type="term" value="P:(1-&gt;3)-beta-D-glucan biosynthetic process"/>
    <property type="evidence" value="ECO:0007669"/>
    <property type="project" value="InterPro"/>
</dbReference>
<gene>
    <name evidence="14" type="ORF">BU26DRAFT_571322</name>
</gene>
<comment type="subcellular location">
    <subcellularLocation>
        <location evidence="1">Membrane</location>
        <topology evidence="1">Multi-pass membrane protein</topology>
    </subcellularLocation>
</comment>
<feature type="compositionally biased region" description="Polar residues" evidence="11">
    <location>
        <begin position="157"/>
        <end position="167"/>
    </location>
</feature>
<proteinExistence type="inferred from homology"/>
<dbReference type="OrthoDB" id="1880850at2759"/>
<feature type="transmembrane region" description="Helical" evidence="12">
    <location>
        <begin position="1511"/>
        <end position="1529"/>
    </location>
</feature>
<feature type="transmembrane region" description="Helical" evidence="12">
    <location>
        <begin position="490"/>
        <end position="514"/>
    </location>
</feature>
<dbReference type="Proteomes" id="UP000800094">
    <property type="component" value="Unassembled WGS sequence"/>
</dbReference>
<keyword evidence="15" id="KW-1185">Reference proteome</keyword>
<feature type="transmembrane region" description="Helical" evidence="12">
    <location>
        <begin position="1342"/>
        <end position="1361"/>
    </location>
</feature>
<dbReference type="Pfam" id="PF02364">
    <property type="entry name" value="Glucan_synthase"/>
    <property type="match status" value="1"/>
</dbReference>
<accession>A0A6A6HWY0</accession>
<evidence type="ECO:0000256" key="10">
    <source>
        <dbReference type="ARBA" id="ARBA00047777"/>
    </source>
</evidence>
<comment type="similarity">
    <text evidence="2">Belongs to the glycosyltransferase 48 family.</text>
</comment>
<dbReference type="GO" id="GO:0005886">
    <property type="term" value="C:plasma membrane"/>
    <property type="evidence" value="ECO:0007669"/>
    <property type="project" value="TreeGrafter"/>
</dbReference>
<feature type="transmembrane region" description="Helical" evidence="12">
    <location>
        <begin position="1597"/>
        <end position="1622"/>
    </location>
</feature>
<dbReference type="GO" id="GO:0051278">
    <property type="term" value="P:fungal-type cell wall polysaccharide biosynthetic process"/>
    <property type="evidence" value="ECO:0007669"/>
    <property type="project" value="TreeGrafter"/>
</dbReference>
<dbReference type="InterPro" id="IPR056261">
    <property type="entry name" value="FKS1-like_dom2"/>
</dbReference>
<evidence type="ECO:0000256" key="2">
    <source>
        <dbReference type="ARBA" id="ARBA00009040"/>
    </source>
</evidence>
<evidence type="ECO:0000313" key="15">
    <source>
        <dbReference type="Proteomes" id="UP000800094"/>
    </source>
</evidence>
<reference evidence="14" key="1">
    <citation type="journal article" date="2020" name="Stud. Mycol.">
        <title>101 Dothideomycetes genomes: a test case for predicting lifestyles and emergence of pathogens.</title>
        <authorList>
            <person name="Haridas S."/>
            <person name="Albert R."/>
            <person name="Binder M."/>
            <person name="Bloem J."/>
            <person name="Labutti K."/>
            <person name="Salamov A."/>
            <person name="Andreopoulos B."/>
            <person name="Baker S."/>
            <person name="Barry K."/>
            <person name="Bills G."/>
            <person name="Bluhm B."/>
            <person name="Cannon C."/>
            <person name="Castanera R."/>
            <person name="Culley D."/>
            <person name="Daum C."/>
            <person name="Ezra D."/>
            <person name="Gonzalez J."/>
            <person name="Henrissat B."/>
            <person name="Kuo A."/>
            <person name="Liang C."/>
            <person name="Lipzen A."/>
            <person name="Lutzoni F."/>
            <person name="Magnuson J."/>
            <person name="Mondo S."/>
            <person name="Nolan M."/>
            <person name="Ohm R."/>
            <person name="Pangilinan J."/>
            <person name="Park H.-J."/>
            <person name="Ramirez L."/>
            <person name="Alfaro M."/>
            <person name="Sun H."/>
            <person name="Tritt A."/>
            <person name="Yoshinaga Y."/>
            <person name="Zwiers L.-H."/>
            <person name="Turgeon B."/>
            <person name="Goodwin S."/>
            <person name="Spatafora J."/>
            <person name="Crous P."/>
            <person name="Grigoriev I."/>
        </authorList>
    </citation>
    <scope>NUCLEOTIDE SEQUENCE</scope>
    <source>
        <strain evidence="14">CBS 122368</strain>
    </source>
</reference>
<protein>
    <recommendedName>
        <fullName evidence="3">1,3-beta-glucan synthase</fullName>
        <ecNumber evidence="3">2.4.1.34</ecNumber>
    </recommendedName>
    <alternativeName>
        <fullName evidence="9">1,3-beta-D-glucan-UDP glucosyltransferase</fullName>
    </alternativeName>
</protein>
<dbReference type="SMART" id="SM01205">
    <property type="entry name" value="FKS1_dom1"/>
    <property type="match status" value="1"/>
</dbReference>
<keyword evidence="7 12" id="KW-1133">Transmembrane helix</keyword>
<dbReference type="GO" id="GO:0000148">
    <property type="term" value="C:1,3-beta-D-glucan synthase complex"/>
    <property type="evidence" value="ECO:0007669"/>
    <property type="project" value="InterPro"/>
</dbReference>
<feature type="transmembrane region" description="Helical" evidence="12">
    <location>
        <begin position="1394"/>
        <end position="1415"/>
    </location>
</feature>
<feature type="region of interest" description="Disordered" evidence="11">
    <location>
        <begin position="147"/>
        <end position="167"/>
    </location>
</feature>
<evidence type="ECO:0000256" key="1">
    <source>
        <dbReference type="ARBA" id="ARBA00004141"/>
    </source>
</evidence>
<keyword evidence="6 12" id="KW-0812">Transmembrane</keyword>
<evidence type="ECO:0000256" key="5">
    <source>
        <dbReference type="ARBA" id="ARBA00022679"/>
    </source>
</evidence>
<feature type="domain" description="1,3-beta-glucan synthase component FKS1-like" evidence="13">
    <location>
        <begin position="344"/>
        <end position="456"/>
    </location>
</feature>
<evidence type="ECO:0000256" key="8">
    <source>
        <dbReference type="ARBA" id="ARBA00023136"/>
    </source>
</evidence>
<dbReference type="RefSeq" id="XP_033677087.1">
    <property type="nucleotide sequence ID" value="XM_033834123.1"/>
</dbReference>
<evidence type="ECO:0000256" key="12">
    <source>
        <dbReference type="SAM" id="Phobius"/>
    </source>
</evidence>
<keyword evidence="5 14" id="KW-0808">Transferase</keyword>
<evidence type="ECO:0000256" key="6">
    <source>
        <dbReference type="ARBA" id="ARBA00022692"/>
    </source>
</evidence>
<keyword evidence="8 12" id="KW-0472">Membrane</keyword>
<evidence type="ECO:0000259" key="13">
    <source>
        <dbReference type="SMART" id="SM01205"/>
    </source>
</evidence>
<dbReference type="GO" id="GO:0003843">
    <property type="term" value="F:1,3-beta-D-glucan synthase activity"/>
    <property type="evidence" value="ECO:0007669"/>
    <property type="project" value="UniProtKB-EC"/>
</dbReference>
<organism evidence="14 15">
    <name type="scientific">Trematosphaeria pertusa</name>
    <dbReference type="NCBI Taxonomy" id="390896"/>
    <lineage>
        <taxon>Eukaryota</taxon>
        <taxon>Fungi</taxon>
        <taxon>Dikarya</taxon>
        <taxon>Ascomycota</taxon>
        <taxon>Pezizomycotina</taxon>
        <taxon>Dothideomycetes</taxon>
        <taxon>Pleosporomycetidae</taxon>
        <taxon>Pleosporales</taxon>
        <taxon>Massarineae</taxon>
        <taxon>Trematosphaeriaceae</taxon>
        <taxon>Trematosphaeria</taxon>
    </lineage>
</organism>
<dbReference type="EMBL" id="ML987209">
    <property type="protein sequence ID" value="KAF2242083.1"/>
    <property type="molecule type" value="Genomic_DNA"/>
</dbReference>
<name>A0A6A6HWY0_9PLEO</name>
<feature type="transmembrane region" description="Helical" evidence="12">
    <location>
        <begin position="1841"/>
        <end position="1865"/>
    </location>
</feature>
<feature type="transmembrane region" description="Helical" evidence="12">
    <location>
        <begin position="1715"/>
        <end position="1733"/>
    </location>
</feature>
<dbReference type="PANTHER" id="PTHR12741">
    <property type="entry name" value="LYST-INTERACTING PROTEIN LIP5 DOPAMINE RESPONSIVE PROTEIN DRG-1"/>
    <property type="match status" value="1"/>
</dbReference>
<feature type="transmembrane region" description="Helical" evidence="12">
    <location>
        <begin position="535"/>
        <end position="557"/>
    </location>
</feature>